<sequence length="421" mass="44009">MSTRERSHDTIHRQQWSGEGFAAVVRIEVERATTRDMRRRNRSTLLSELFFRGPLSRHDLSRITGLSAATASSVTAELLQEGLIIEAGQIDSDGGRPRVLLRVNPDFGRLVGADVGETGVKVELFDLSMTRLATVDEPLPSSRPDPEAVAGQLLAGIREVLGGTDASDVIGIGIGVPGTVEQSDPVRVHAPTVGWRGISLDGLLREGGLTAPLFVENGAKSLGQAEMWFGAGRGAGNAVIVLVGSGVGAAVITNGTLYRGASSSAGEWGHTTVVYGGRQCRCGARGCLEAYVGAEGILDRYLQVDPTFVRSADELADVAALIAAGTPEADGILAETAGMLGAGIGNLVNLFNPERVVLGGWAGLALGARLLPQIRAAACEQALEHPWGQVSIDLCELGPDAVAFGAATLPMAELLRRASRP</sequence>
<dbReference type="InterPro" id="IPR049874">
    <property type="entry name" value="ROK_cs"/>
</dbReference>
<dbReference type="Pfam" id="PF00480">
    <property type="entry name" value="ROK"/>
    <property type="match status" value="1"/>
</dbReference>
<comment type="similarity">
    <text evidence="1">Belongs to the ROK (NagC/XylR) family.</text>
</comment>
<accession>A0A919PVP1</accession>
<dbReference type="InterPro" id="IPR000600">
    <property type="entry name" value="ROK"/>
</dbReference>
<keyword evidence="3" id="KW-1185">Reference proteome</keyword>
<proteinExistence type="inferred from homology"/>
<dbReference type="Gene3D" id="3.30.420.40">
    <property type="match status" value="2"/>
</dbReference>
<dbReference type="SUPFAM" id="SSF46785">
    <property type="entry name" value="Winged helix' DNA-binding domain"/>
    <property type="match status" value="1"/>
</dbReference>
<organism evidence="2 3">
    <name type="scientific">Dactylosporangium siamense</name>
    <dbReference type="NCBI Taxonomy" id="685454"/>
    <lineage>
        <taxon>Bacteria</taxon>
        <taxon>Bacillati</taxon>
        <taxon>Actinomycetota</taxon>
        <taxon>Actinomycetes</taxon>
        <taxon>Micromonosporales</taxon>
        <taxon>Micromonosporaceae</taxon>
        <taxon>Dactylosporangium</taxon>
    </lineage>
</organism>
<keyword evidence="2" id="KW-0418">Kinase</keyword>
<dbReference type="SUPFAM" id="SSF53067">
    <property type="entry name" value="Actin-like ATPase domain"/>
    <property type="match status" value="1"/>
</dbReference>
<dbReference type="PANTHER" id="PTHR18964">
    <property type="entry name" value="ROK (REPRESSOR, ORF, KINASE) FAMILY"/>
    <property type="match status" value="1"/>
</dbReference>
<dbReference type="Proteomes" id="UP000660611">
    <property type="component" value="Unassembled WGS sequence"/>
</dbReference>
<dbReference type="InterPro" id="IPR036390">
    <property type="entry name" value="WH_DNA-bd_sf"/>
</dbReference>
<dbReference type="Gene3D" id="1.10.10.10">
    <property type="entry name" value="Winged helix-like DNA-binding domain superfamily/Winged helix DNA-binding domain"/>
    <property type="match status" value="1"/>
</dbReference>
<evidence type="ECO:0000256" key="1">
    <source>
        <dbReference type="ARBA" id="ARBA00006479"/>
    </source>
</evidence>
<keyword evidence="2" id="KW-0808">Transferase</keyword>
<reference evidence="2" key="1">
    <citation type="submission" date="2021-01" db="EMBL/GenBank/DDBJ databases">
        <title>Whole genome shotgun sequence of Dactylosporangium siamense NBRC 106093.</title>
        <authorList>
            <person name="Komaki H."/>
            <person name="Tamura T."/>
        </authorList>
    </citation>
    <scope>NUCLEOTIDE SEQUENCE</scope>
    <source>
        <strain evidence="2">NBRC 106093</strain>
    </source>
</reference>
<name>A0A919PVP1_9ACTN</name>
<comment type="caution">
    <text evidence="2">The sequence shown here is derived from an EMBL/GenBank/DDBJ whole genome shotgun (WGS) entry which is preliminary data.</text>
</comment>
<evidence type="ECO:0000313" key="3">
    <source>
        <dbReference type="Proteomes" id="UP000660611"/>
    </source>
</evidence>
<protein>
    <submittedName>
        <fullName evidence="2">Sugar kinase</fullName>
    </submittedName>
</protein>
<dbReference type="InterPro" id="IPR036388">
    <property type="entry name" value="WH-like_DNA-bd_sf"/>
</dbReference>
<evidence type="ECO:0000313" key="2">
    <source>
        <dbReference type="EMBL" id="GIG51029.1"/>
    </source>
</evidence>
<dbReference type="PANTHER" id="PTHR18964:SF149">
    <property type="entry name" value="BIFUNCTIONAL UDP-N-ACETYLGLUCOSAMINE 2-EPIMERASE_N-ACETYLMANNOSAMINE KINASE"/>
    <property type="match status" value="1"/>
</dbReference>
<dbReference type="GO" id="GO:0016301">
    <property type="term" value="F:kinase activity"/>
    <property type="evidence" value="ECO:0007669"/>
    <property type="project" value="UniProtKB-KW"/>
</dbReference>
<dbReference type="EMBL" id="BONQ01000147">
    <property type="protein sequence ID" value="GIG51029.1"/>
    <property type="molecule type" value="Genomic_DNA"/>
</dbReference>
<dbReference type="InterPro" id="IPR043129">
    <property type="entry name" value="ATPase_NBD"/>
</dbReference>
<dbReference type="PROSITE" id="PS01125">
    <property type="entry name" value="ROK"/>
    <property type="match status" value="1"/>
</dbReference>
<dbReference type="AlphaFoldDB" id="A0A919PVP1"/>
<gene>
    <name evidence="2" type="ORF">Dsi01nite_090700</name>
</gene>